<accession>A0A2N5Z9C8</accession>
<dbReference type="AlphaFoldDB" id="A0A2N5Z9C8"/>
<reference evidence="1 2" key="1">
    <citation type="submission" date="2017-11" db="EMBL/GenBank/DDBJ databases">
        <title>Genome-resolved metagenomics identifies genetic mobility, metabolic interactions, and unexpected diversity in perchlorate-reducing communities.</title>
        <authorList>
            <person name="Barnum T.P."/>
            <person name="Figueroa I.A."/>
            <person name="Carlstrom C.I."/>
            <person name="Lucas L.N."/>
            <person name="Engelbrektson A.L."/>
            <person name="Coates J.D."/>
        </authorList>
    </citation>
    <scope>NUCLEOTIDE SEQUENCE [LARGE SCALE GENOMIC DNA]</scope>
    <source>
        <strain evidence="1">BM706</strain>
    </source>
</reference>
<dbReference type="EMBL" id="PKTG01000143">
    <property type="protein sequence ID" value="PLX15265.1"/>
    <property type="molecule type" value="Genomic_DNA"/>
</dbReference>
<evidence type="ECO:0000313" key="1">
    <source>
        <dbReference type="EMBL" id="PLX15265.1"/>
    </source>
</evidence>
<gene>
    <name evidence="1" type="ORF">C0601_13470</name>
</gene>
<protein>
    <submittedName>
        <fullName evidence="1">Uncharacterized protein</fullName>
    </submittedName>
</protein>
<organism evidence="1 2">
    <name type="scientific">Muiribacterium halophilum</name>
    <dbReference type="NCBI Taxonomy" id="2053465"/>
    <lineage>
        <taxon>Bacteria</taxon>
        <taxon>Candidatus Muiribacteriota</taxon>
        <taxon>Candidatus Muiribacteriia</taxon>
        <taxon>Candidatus Muiribacteriales</taxon>
        <taxon>Candidatus Muiribacteriaceae</taxon>
        <taxon>Candidatus Muiribacterium</taxon>
    </lineage>
</organism>
<dbReference type="Proteomes" id="UP000234857">
    <property type="component" value="Unassembled WGS sequence"/>
</dbReference>
<proteinExistence type="predicted"/>
<sequence length="92" mass="10996">MIFPIIREVIEKEVEKITNYLNNNDQQYLEDIYLVQISTLRRIISLLDILESENRLTLEEFIKELRLFEKKLTFEVEFAPDTDLSITTLARC</sequence>
<name>A0A2N5Z9C8_MUIH1</name>
<comment type="caution">
    <text evidence="1">The sequence shown here is derived from an EMBL/GenBank/DDBJ whole genome shotgun (WGS) entry which is preliminary data.</text>
</comment>
<evidence type="ECO:0000313" key="2">
    <source>
        <dbReference type="Proteomes" id="UP000234857"/>
    </source>
</evidence>